<name>A0A7I8VWS8_9ANNE</name>
<feature type="region of interest" description="Disordered" evidence="1">
    <location>
        <begin position="1"/>
        <end position="24"/>
    </location>
</feature>
<gene>
    <name evidence="2" type="ORF">DGYR_LOCUS8295</name>
</gene>
<feature type="compositionally biased region" description="Polar residues" evidence="1">
    <location>
        <begin position="67"/>
        <end position="77"/>
    </location>
</feature>
<sequence length="215" mass="23998">MTSDRHVTSANSGRMANAAEASKRSAWLSTLLAKASLKSSVDKSSPSPPSKTVNIYRQPATARRKSYSQQHSNSEPNSFDVPPRPALRPPRLRVRSSTVCTDHIRSDESDDSTEDDREKNKCSEQTNEKDPIIKDRTFEISETHLKLTVNLQQSVENVRVRVLSGGDKLIIVYKHSDEECHLNIRLPLSVNPFAVRAVASAEKIVVEAPLRNKIQ</sequence>
<evidence type="ECO:0000313" key="3">
    <source>
        <dbReference type="Proteomes" id="UP000549394"/>
    </source>
</evidence>
<evidence type="ECO:0000313" key="2">
    <source>
        <dbReference type="EMBL" id="CAD5120166.1"/>
    </source>
</evidence>
<dbReference type="EMBL" id="CAJFCJ010000012">
    <property type="protein sequence ID" value="CAD5120166.1"/>
    <property type="molecule type" value="Genomic_DNA"/>
</dbReference>
<feature type="compositionally biased region" description="Basic and acidic residues" evidence="1">
    <location>
        <begin position="116"/>
        <end position="130"/>
    </location>
</feature>
<feature type="region of interest" description="Disordered" evidence="1">
    <location>
        <begin position="36"/>
        <end position="130"/>
    </location>
</feature>
<organism evidence="2 3">
    <name type="scientific">Dimorphilus gyrociliatus</name>
    <dbReference type="NCBI Taxonomy" id="2664684"/>
    <lineage>
        <taxon>Eukaryota</taxon>
        <taxon>Metazoa</taxon>
        <taxon>Spiralia</taxon>
        <taxon>Lophotrochozoa</taxon>
        <taxon>Annelida</taxon>
        <taxon>Polychaeta</taxon>
        <taxon>Polychaeta incertae sedis</taxon>
        <taxon>Dinophilidae</taxon>
        <taxon>Dimorphilus</taxon>
    </lineage>
</organism>
<protein>
    <submittedName>
        <fullName evidence="2">Uncharacterized protein</fullName>
    </submittedName>
</protein>
<proteinExistence type="predicted"/>
<dbReference type="Proteomes" id="UP000549394">
    <property type="component" value="Unassembled WGS sequence"/>
</dbReference>
<feature type="compositionally biased region" description="Low complexity" evidence="1">
    <location>
        <begin position="36"/>
        <end position="45"/>
    </location>
</feature>
<evidence type="ECO:0000256" key="1">
    <source>
        <dbReference type="SAM" id="MobiDB-lite"/>
    </source>
</evidence>
<dbReference type="AlphaFoldDB" id="A0A7I8VWS8"/>
<comment type="caution">
    <text evidence="2">The sequence shown here is derived from an EMBL/GenBank/DDBJ whole genome shotgun (WGS) entry which is preliminary data.</text>
</comment>
<reference evidence="2 3" key="1">
    <citation type="submission" date="2020-08" db="EMBL/GenBank/DDBJ databases">
        <authorList>
            <person name="Hejnol A."/>
        </authorList>
    </citation>
    <scope>NUCLEOTIDE SEQUENCE [LARGE SCALE GENOMIC DNA]</scope>
</reference>
<keyword evidence="3" id="KW-1185">Reference proteome</keyword>
<accession>A0A7I8VWS8</accession>